<dbReference type="PANTHER" id="PTHR12606:SF141">
    <property type="entry name" value="GH15225P-RELATED"/>
    <property type="match status" value="1"/>
</dbReference>
<keyword evidence="7" id="KW-1185">Reference proteome</keyword>
<dbReference type="OrthoDB" id="1939479at2759"/>
<dbReference type="FunFam" id="3.40.395.10:FF:000001">
    <property type="entry name" value="Sentrin-specific protease 1"/>
    <property type="match status" value="1"/>
</dbReference>
<dbReference type="STRING" id="1069680.M7PBQ5"/>
<dbReference type="PANTHER" id="PTHR12606">
    <property type="entry name" value="SENTRIN/SUMO-SPECIFIC PROTEASE"/>
    <property type="match status" value="1"/>
</dbReference>
<dbReference type="GeneID" id="19894022"/>
<name>M7PBQ5_PNEMU</name>
<dbReference type="Gene3D" id="3.40.395.10">
    <property type="entry name" value="Adenoviral Proteinase, Chain A"/>
    <property type="match status" value="1"/>
</dbReference>
<comment type="caution">
    <text evidence="6">The sequence shown here is derived from an EMBL/GenBank/DDBJ whole genome shotgun (WGS) entry which is preliminary data.</text>
</comment>
<dbReference type="AlphaFoldDB" id="M7PBQ5"/>
<evidence type="ECO:0000256" key="3">
    <source>
        <dbReference type="ARBA" id="ARBA00022801"/>
    </source>
</evidence>
<dbReference type="HOGENOM" id="CLU_024324_4_1_1"/>
<dbReference type="GO" id="GO:0060255">
    <property type="term" value="P:regulation of macromolecule metabolic process"/>
    <property type="evidence" value="ECO:0007669"/>
    <property type="project" value="UniProtKB-ARBA"/>
</dbReference>
<dbReference type="EMBL" id="AFWA02000001">
    <property type="protein sequence ID" value="EMR11295.1"/>
    <property type="molecule type" value="Genomic_DNA"/>
</dbReference>
<reference evidence="7" key="1">
    <citation type="journal article" date="2016" name="Nat. Commun.">
        <title>Genome analysis of three Pneumocystis species reveals adaptation mechanisms to life exclusively in mammalian hosts.</title>
        <authorList>
            <person name="Ma L."/>
            <person name="Chen Z."/>
            <person name="Huang D.W."/>
            <person name="Kutty G."/>
            <person name="Ishihara M."/>
            <person name="Wang H."/>
            <person name="Abouelleil A."/>
            <person name="Bishop L."/>
            <person name="Davey E."/>
            <person name="Deng R."/>
            <person name="Deng X."/>
            <person name="Fan L."/>
            <person name="Fantoni G."/>
            <person name="Fitzgerald M."/>
            <person name="Gogineni E."/>
            <person name="Goldberg J.M."/>
            <person name="Handley G."/>
            <person name="Hu X."/>
            <person name="Huber C."/>
            <person name="Jiao X."/>
            <person name="Jones K."/>
            <person name="Levin J.Z."/>
            <person name="Liu Y."/>
            <person name="Macdonald P."/>
            <person name="Melnikov A."/>
            <person name="Raley C."/>
            <person name="Sassi M."/>
            <person name="Sherman B.T."/>
            <person name="Song X."/>
            <person name="Sykes S."/>
            <person name="Tran B."/>
            <person name="Walsh L."/>
            <person name="Xia Y."/>
            <person name="Yang J."/>
            <person name="Young S."/>
            <person name="Zeng Q."/>
            <person name="Zheng X."/>
            <person name="Stephens R."/>
            <person name="Nusbaum C."/>
            <person name="Birren B.W."/>
            <person name="Azadi P."/>
            <person name="Lempicki R.A."/>
            <person name="Cuomo C.A."/>
            <person name="Kovacs J.A."/>
        </authorList>
    </citation>
    <scope>NUCLEOTIDE SEQUENCE [LARGE SCALE GENOMIC DNA]</scope>
    <source>
        <strain evidence="7">B123</strain>
    </source>
</reference>
<sequence length="479" mass="56907">MSDELYYDFKDKKNLKIKKKMDEMFFSHKNMDVFQKSSDIFKNPLISINRQKNFTSYPVRLPKTTMTGRKLLENALKRYNNIIYPKTPSSLMSSCSQKTSLFQDIYNFQTPFTKRKYYSLKLNDSNNKSDSQDDNYEFHDKRTFEDYYTQNIRKTNNLFSPSFSFMNPSLSKNNDSLSSCSLKTHKKQLQDQTKYINDFQKHRFMNDNESFDDLIRQLKEYYKDESLYNWKNLQKEKQKRDYEIQKLKDLSIKSLDKPPPLSKEILKKVEEALFSNALKNPLIVKFNISITLRDIRTLRDKEWLNDEIINFYIALISERAKATPKGPKVYAFNTFFYTTLEKNGYQGVRRWTKRAKVNILEQDYVLIPIHLGIHWCMSIINFKKKRFEYWDSLNGKSGKVFLLLRDYLFQESGNTINLDDWIDYIPESGPIQTNGYDCGVFACKTAECIAREGSIDYTQDDIKELRKRMVANIIEGRLF</sequence>
<dbReference type="GO" id="GO:0034399">
    <property type="term" value="C:nuclear periphery"/>
    <property type="evidence" value="ECO:0007669"/>
    <property type="project" value="EnsemblFungi"/>
</dbReference>
<accession>M7PBQ5</accession>
<dbReference type="RefSeq" id="XP_007872197.1">
    <property type="nucleotide sequence ID" value="XM_007874006.1"/>
</dbReference>
<dbReference type="Proteomes" id="UP000011958">
    <property type="component" value="Unassembled WGS sequence"/>
</dbReference>
<dbReference type="GO" id="GO:0005737">
    <property type="term" value="C:cytoplasm"/>
    <property type="evidence" value="ECO:0007669"/>
    <property type="project" value="EnsemblFungi"/>
</dbReference>
<dbReference type="eggNOG" id="KOG0778">
    <property type="taxonomic scope" value="Eukaryota"/>
</dbReference>
<dbReference type="GO" id="GO:0016929">
    <property type="term" value="F:deSUMOylase activity"/>
    <property type="evidence" value="ECO:0007669"/>
    <property type="project" value="EnsemblFungi"/>
</dbReference>
<feature type="domain" description="Ubiquitin-like protease family profile" evidence="5">
    <location>
        <begin position="288"/>
        <end position="449"/>
    </location>
</feature>
<evidence type="ECO:0000313" key="7">
    <source>
        <dbReference type="Proteomes" id="UP000011958"/>
    </source>
</evidence>
<gene>
    <name evidence="6" type="ORF">PNEG_00324</name>
</gene>
<evidence type="ECO:0000256" key="4">
    <source>
        <dbReference type="ARBA" id="ARBA00022807"/>
    </source>
</evidence>
<evidence type="ECO:0000256" key="1">
    <source>
        <dbReference type="ARBA" id="ARBA00005234"/>
    </source>
</evidence>
<dbReference type="InterPro" id="IPR003653">
    <property type="entry name" value="Peptidase_C48_C"/>
</dbReference>
<dbReference type="InterPro" id="IPR038765">
    <property type="entry name" value="Papain-like_cys_pep_sf"/>
</dbReference>
<dbReference type="GO" id="GO:0080090">
    <property type="term" value="P:regulation of primary metabolic process"/>
    <property type="evidence" value="ECO:0007669"/>
    <property type="project" value="UniProtKB-ARBA"/>
</dbReference>
<dbReference type="GO" id="GO:0070139">
    <property type="term" value="F:SUMO-specific endopeptidase activity"/>
    <property type="evidence" value="ECO:0007669"/>
    <property type="project" value="EnsemblFungi"/>
</dbReference>
<comment type="similarity">
    <text evidence="1">Belongs to the peptidase C48 family.</text>
</comment>
<proteinExistence type="inferred from homology"/>
<dbReference type="GO" id="GO:0016926">
    <property type="term" value="P:protein desumoylation"/>
    <property type="evidence" value="ECO:0007669"/>
    <property type="project" value="TreeGrafter"/>
</dbReference>
<protein>
    <recommendedName>
        <fullName evidence="5">Ubiquitin-like protease family profile domain-containing protein</fullName>
    </recommendedName>
</protein>
<keyword evidence="2" id="KW-0645">Protease</keyword>
<dbReference type="PROSITE" id="PS50600">
    <property type="entry name" value="ULP_PROTEASE"/>
    <property type="match status" value="1"/>
</dbReference>
<keyword evidence="4" id="KW-0788">Thiol protease</keyword>
<evidence type="ECO:0000259" key="5">
    <source>
        <dbReference type="PROSITE" id="PS50600"/>
    </source>
</evidence>
<dbReference type="GO" id="GO:0016485">
    <property type="term" value="P:protein processing"/>
    <property type="evidence" value="ECO:0007669"/>
    <property type="project" value="EnsemblFungi"/>
</dbReference>
<dbReference type="Pfam" id="PF02902">
    <property type="entry name" value="Peptidase_C48"/>
    <property type="match status" value="1"/>
</dbReference>
<keyword evidence="3" id="KW-0378">Hydrolase</keyword>
<dbReference type="VEuPathDB" id="FungiDB:PNEG_00324"/>
<dbReference type="SUPFAM" id="SSF54001">
    <property type="entry name" value="Cysteine proteinases"/>
    <property type="match status" value="1"/>
</dbReference>
<evidence type="ECO:0000256" key="2">
    <source>
        <dbReference type="ARBA" id="ARBA00022670"/>
    </source>
</evidence>
<evidence type="ECO:0000313" key="6">
    <source>
        <dbReference type="EMBL" id="EMR11295.1"/>
    </source>
</evidence>
<organism evidence="6 7">
    <name type="scientific">Pneumocystis murina (strain B123)</name>
    <name type="common">Mouse pneumocystis pneumonia agent</name>
    <name type="synonym">Pneumocystis carinii f. sp. muris</name>
    <dbReference type="NCBI Taxonomy" id="1069680"/>
    <lineage>
        <taxon>Eukaryota</taxon>
        <taxon>Fungi</taxon>
        <taxon>Dikarya</taxon>
        <taxon>Ascomycota</taxon>
        <taxon>Taphrinomycotina</taxon>
        <taxon>Pneumocystomycetes</taxon>
        <taxon>Pneumocystaceae</taxon>
        <taxon>Pneumocystis</taxon>
    </lineage>
</organism>